<gene>
    <name evidence="1" type="ORF">C493_19461</name>
</gene>
<evidence type="ECO:0000313" key="1">
    <source>
        <dbReference type="EMBL" id="ELY50177.1"/>
    </source>
</evidence>
<reference evidence="1 2" key="1">
    <citation type="journal article" date="2014" name="PLoS Genet.">
        <title>Phylogenetically driven sequencing of extremely halophilic archaea reveals strategies for static and dynamic osmo-response.</title>
        <authorList>
            <person name="Becker E.A."/>
            <person name="Seitzer P.M."/>
            <person name="Tritt A."/>
            <person name="Larsen D."/>
            <person name="Krusor M."/>
            <person name="Yao A.I."/>
            <person name="Wu D."/>
            <person name="Madern D."/>
            <person name="Eisen J.A."/>
            <person name="Darling A.E."/>
            <person name="Facciotti M.T."/>
        </authorList>
    </citation>
    <scope>NUCLEOTIDE SEQUENCE [LARGE SCALE GENOMIC DNA]</scope>
    <source>
        <strain evidence="1 2">JCM 12255</strain>
    </source>
</reference>
<proteinExistence type="predicted"/>
<dbReference type="EMBL" id="AOHZ01000088">
    <property type="protein sequence ID" value="ELY50177.1"/>
    <property type="molecule type" value="Genomic_DNA"/>
</dbReference>
<dbReference type="AlphaFoldDB" id="L9WLB9"/>
<protein>
    <submittedName>
        <fullName evidence="1">Uncharacterized protein</fullName>
    </submittedName>
</protein>
<evidence type="ECO:0000313" key="2">
    <source>
        <dbReference type="Proteomes" id="UP000011602"/>
    </source>
</evidence>
<comment type="caution">
    <text evidence="1">The sequence shown here is derived from an EMBL/GenBank/DDBJ whole genome shotgun (WGS) entry which is preliminary data.</text>
</comment>
<organism evidence="1 2">
    <name type="scientific">Natronolimnohabitans innermongolicus JCM 12255</name>
    <dbReference type="NCBI Taxonomy" id="1227499"/>
    <lineage>
        <taxon>Archaea</taxon>
        <taxon>Methanobacteriati</taxon>
        <taxon>Methanobacteriota</taxon>
        <taxon>Stenosarchaea group</taxon>
        <taxon>Halobacteria</taxon>
        <taxon>Halobacteriales</taxon>
        <taxon>Natrialbaceae</taxon>
        <taxon>Natronolimnohabitans</taxon>
    </lineage>
</organism>
<dbReference type="eggNOG" id="arCOG13296">
    <property type="taxonomic scope" value="Archaea"/>
</dbReference>
<dbReference type="STRING" id="1227499.C493_19461"/>
<dbReference type="RefSeq" id="WP_007261148.1">
    <property type="nucleotide sequence ID" value="NZ_AOHZ01000088.1"/>
</dbReference>
<dbReference type="Proteomes" id="UP000011602">
    <property type="component" value="Unassembled WGS sequence"/>
</dbReference>
<keyword evidence="2" id="KW-1185">Reference proteome</keyword>
<dbReference type="OrthoDB" id="261339at2157"/>
<name>L9WLB9_9EURY</name>
<sequence>MKHATDETDLFEKDLSELIAAAFGHGVVVEGAWQVTVPVSGTPTWTVTIKREDPTGETGYTPEFLE</sequence>
<accession>L9WLB9</accession>